<feature type="transmembrane region" description="Helical" evidence="7">
    <location>
        <begin position="330"/>
        <end position="348"/>
    </location>
</feature>
<dbReference type="GO" id="GO:0055085">
    <property type="term" value="P:transmembrane transport"/>
    <property type="evidence" value="ECO:0007669"/>
    <property type="project" value="InterPro"/>
</dbReference>
<dbReference type="PROSITE" id="PS50928">
    <property type="entry name" value="ABC_TM1"/>
    <property type="match status" value="1"/>
</dbReference>
<keyword evidence="3 7" id="KW-0812">Transmembrane</keyword>
<feature type="transmembrane region" description="Helical" evidence="7">
    <location>
        <begin position="360"/>
        <end position="379"/>
    </location>
</feature>
<dbReference type="Proteomes" id="UP000001868">
    <property type="component" value="Chromosome"/>
</dbReference>
<dbReference type="PANTHER" id="PTHR30614">
    <property type="entry name" value="MEMBRANE COMPONENT OF AMINO ACID ABC TRANSPORTER"/>
    <property type="match status" value="1"/>
</dbReference>
<dbReference type="GO" id="GO:0006865">
    <property type="term" value="P:amino acid transport"/>
    <property type="evidence" value="ECO:0007669"/>
    <property type="project" value="UniProtKB-KW"/>
</dbReference>
<name>B4R9V9_PHEZH</name>
<dbReference type="GO" id="GO:0005886">
    <property type="term" value="C:plasma membrane"/>
    <property type="evidence" value="ECO:0007669"/>
    <property type="project" value="UniProtKB-SubCell"/>
</dbReference>
<comment type="subcellular location">
    <subcellularLocation>
        <location evidence="1 7">Cell membrane</location>
        <topology evidence="1 7">Multi-pass membrane protein</topology>
    </subcellularLocation>
</comment>
<keyword evidence="4" id="KW-0029">Amino-acid transport</keyword>
<evidence type="ECO:0000259" key="8">
    <source>
        <dbReference type="PROSITE" id="PS50928"/>
    </source>
</evidence>
<dbReference type="Gene3D" id="1.10.3720.10">
    <property type="entry name" value="MetI-like"/>
    <property type="match status" value="1"/>
</dbReference>
<dbReference type="eggNOG" id="COG4597">
    <property type="taxonomic scope" value="Bacteria"/>
</dbReference>
<organism evidence="9 10">
    <name type="scientific">Phenylobacterium zucineum (strain HLK1)</name>
    <dbReference type="NCBI Taxonomy" id="450851"/>
    <lineage>
        <taxon>Bacteria</taxon>
        <taxon>Pseudomonadati</taxon>
        <taxon>Pseudomonadota</taxon>
        <taxon>Alphaproteobacteria</taxon>
        <taxon>Caulobacterales</taxon>
        <taxon>Caulobacteraceae</taxon>
        <taxon>Phenylobacterium</taxon>
    </lineage>
</organism>
<evidence type="ECO:0000313" key="9">
    <source>
        <dbReference type="EMBL" id="ACG77873.1"/>
    </source>
</evidence>
<sequence length="388" mass="40318">MTAHSSAPRRPRRVPASPAAILAQAGAVALVAAALLLVAVSTAANLQARGLPLGLEFLGDRAGFKIADTVLPFGPEDTYLQAIGVAVANTVFLSALVCVAATVIGTALGVARLSANPLVAGLAAVWVEAMRNTPPVLLLIFLYAYWGQVMPVGGARELLPGLLVSIRGVAAPRLVAEWPLLGLAGALAAGAAVYGAAALAGRAAARRGRPRPHRAAAAGVIVLGALAAFAIHPPLRLETPAATGDDLAGGARLTPEFATVFAGLTVYTAAFIAEIVRSGVQSVPRGQWEAARALGLKERQILRLVAFPQMLRVIVPPMTSQYINTVKNSTLAIAIGYSEFMTVMGTVINRTNHPIEGTLIILLVYLALNLALAALLDLYNRRVQLEGR</sequence>
<accession>B4R9V9</accession>
<dbReference type="EMBL" id="CP000747">
    <property type="protein sequence ID" value="ACG77873.1"/>
    <property type="molecule type" value="Genomic_DNA"/>
</dbReference>
<feature type="domain" description="ABC transmembrane type-1" evidence="8">
    <location>
        <begin position="87"/>
        <end position="376"/>
    </location>
</feature>
<evidence type="ECO:0000256" key="4">
    <source>
        <dbReference type="ARBA" id="ARBA00022970"/>
    </source>
</evidence>
<feature type="transmembrane region" description="Helical" evidence="7">
    <location>
        <begin position="180"/>
        <end position="203"/>
    </location>
</feature>
<feature type="transmembrane region" description="Helical" evidence="7">
    <location>
        <begin position="79"/>
        <end position="111"/>
    </location>
</feature>
<dbReference type="PANTHER" id="PTHR30614:SF37">
    <property type="entry name" value="AMINO-ACID ABC TRANSPORTER PERMEASE PROTEIN YHDX-RELATED"/>
    <property type="match status" value="1"/>
</dbReference>
<keyword evidence="7" id="KW-0813">Transport</keyword>
<dbReference type="HOGENOM" id="CLU_019602_8_0_5"/>
<evidence type="ECO:0000256" key="5">
    <source>
        <dbReference type="ARBA" id="ARBA00022989"/>
    </source>
</evidence>
<dbReference type="InterPro" id="IPR035906">
    <property type="entry name" value="MetI-like_sf"/>
</dbReference>
<keyword evidence="6 7" id="KW-0472">Membrane</keyword>
<evidence type="ECO:0000313" key="10">
    <source>
        <dbReference type="Proteomes" id="UP000001868"/>
    </source>
</evidence>
<evidence type="ECO:0000256" key="7">
    <source>
        <dbReference type="RuleBase" id="RU363032"/>
    </source>
</evidence>
<proteinExistence type="inferred from homology"/>
<evidence type="ECO:0000256" key="6">
    <source>
        <dbReference type="ARBA" id="ARBA00023136"/>
    </source>
</evidence>
<feature type="transmembrane region" description="Helical" evidence="7">
    <location>
        <begin position="215"/>
        <end position="237"/>
    </location>
</feature>
<dbReference type="InterPro" id="IPR043429">
    <property type="entry name" value="ArtM/GltK/GlnP/TcyL/YhdX-like"/>
</dbReference>
<dbReference type="CDD" id="cd06261">
    <property type="entry name" value="TM_PBP2"/>
    <property type="match status" value="1"/>
</dbReference>
<evidence type="ECO:0000256" key="3">
    <source>
        <dbReference type="ARBA" id="ARBA00022692"/>
    </source>
</evidence>
<dbReference type="KEGG" id="pzu:PHZ_c1460"/>
<dbReference type="SUPFAM" id="SSF161098">
    <property type="entry name" value="MetI-like"/>
    <property type="match status" value="1"/>
</dbReference>
<gene>
    <name evidence="9" type="ordered locus">PHZ_c1460</name>
</gene>
<keyword evidence="5 7" id="KW-1133">Transmembrane helix</keyword>
<dbReference type="InterPro" id="IPR000515">
    <property type="entry name" value="MetI-like"/>
</dbReference>
<dbReference type="RefSeq" id="WP_012522017.1">
    <property type="nucleotide sequence ID" value="NC_011144.1"/>
</dbReference>
<dbReference type="Pfam" id="PF00528">
    <property type="entry name" value="BPD_transp_1"/>
    <property type="match status" value="1"/>
</dbReference>
<dbReference type="STRING" id="450851.PHZ_c1460"/>
<feature type="transmembrane region" description="Helical" evidence="7">
    <location>
        <begin position="257"/>
        <end position="276"/>
    </location>
</feature>
<protein>
    <submittedName>
        <fullName evidence="9">ABC-type amino acid transport system, permease component</fullName>
    </submittedName>
</protein>
<reference evidence="9 10" key="1">
    <citation type="journal article" date="2008" name="BMC Genomics">
        <title>Complete genome of Phenylobacterium zucineum - a novel facultative intracellular bacterium isolated from human erythroleukemia cell line K562.</title>
        <authorList>
            <person name="Luo Y."/>
            <person name="Xu X."/>
            <person name="Ding Z."/>
            <person name="Liu Z."/>
            <person name="Zhang B."/>
            <person name="Yan Z."/>
            <person name="Sun J."/>
            <person name="Hu S."/>
            <person name="Hu X."/>
        </authorList>
    </citation>
    <scope>NUCLEOTIDE SEQUENCE [LARGE SCALE GENOMIC DNA]</scope>
    <source>
        <strain evidence="9 10">HLK1</strain>
    </source>
</reference>
<dbReference type="AlphaFoldDB" id="B4R9V9"/>
<evidence type="ECO:0000256" key="1">
    <source>
        <dbReference type="ARBA" id="ARBA00004651"/>
    </source>
</evidence>
<keyword evidence="10" id="KW-1185">Reference proteome</keyword>
<evidence type="ECO:0000256" key="2">
    <source>
        <dbReference type="ARBA" id="ARBA00010072"/>
    </source>
</evidence>
<comment type="similarity">
    <text evidence="2">Belongs to the binding-protein-dependent transport system permease family. HisMQ subfamily.</text>
</comment>
<dbReference type="OrthoDB" id="7190458at2"/>